<feature type="compositionally biased region" description="Basic residues" evidence="4">
    <location>
        <begin position="426"/>
        <end position="437"/>
    </location>
</feature>
<dbReference type="Gene3D" id="2.130.10.10">
    <property type="entry name" value="YVTN repeat-like/Quinoprotein amine dehydrogenase"/>
    <property type="match status" value="2"/>
</dbReference>
<keyword evidence="7" id="KW-1185">Reference proteome</keyword>
<dbReference type="SUPFAM" id="SSF50978">
    <property type="entry name" value="WD40 repeat-like"/>
    <property type="match status" value="1"/>
</dbReference>
<dbReference type="EMBL" id="JASMQC010000048">
    <property type="protein sequence ID" value="KAK1929505.1"/>
    <property type="molecule type" value="Genomic_DNA"/>
</dbReference>
<evidence type="ECO:0000313" key="5">
    <source>
        <dbReference type="EMBL" id="KAK1928755.1"/>
    </source>
</evidence>
<evidence type="ECO:0000256" key="4">
    <source>
        <dbReference type="SAM" id="MobiDB-lite"/>
    </source>
</evidence>
<accession>A0AAD9FYT6</accession>
<dbReference type="PANTHER" id="PTHR44675">
    <property type="entry name" value="PAK1 INTERACTING PROTEIN 1"/>
    <property type="match status" value="1"/>
</dbReference>
<evidence type="ECO:0000256" key="1">
    <source>
        <dbReference type="ARBA" id="ARBA00022574"/>
    </source>
</evidence>
<feature type="compositionally biased region" description="Basic residues" evidence="4">
    <location>
        <begin position="374"/>
        <end position="383"/>
    </location>
</feature>
<evidence type="ECO:0000313" key="7">
    <source>
        <dbReference type="Proteomes" id="UP001259832"/>
    </source>
</evidence>
<keyword evidence="2" id="KW-0677">Repeat</keyword>
<dbReference type="Proteomes" id="UP001259832">
    <property type="component" value="Unassembled WGS sequence"/>
</dbReference>
<comment type="caution">
    <text evidence="5">The sequence shown here is derived from an EMBL/GenBank/DDBJ whole genome shotgun (WGS) entry which is preliminary data.</text>
</comment>
<name>A0AAD9FYT6_9STRA</name>
<dbReference type="SMART" id="SM00320">
    <property type="entry name" value="WD40"/>
    <property type="match status" value="5"/>
</dbReference>
<dbReference type="PROSITE" id="PS00678">
    <property type="entry name" value="WD_REPEATS_1"/>
    <property type="match status" value="1"/>
</dbReference>
<keyword evidence="5" id="KW-0418">Kinase</keyword>
<sequence length="437" mass="48227">MFHQHVTSGYFHHIFSSRFALNRVVSPPPTVFDQSHSTMIRVVAGTYEGLLYGWECPTVAAGGRTKMKLTFGYAAHSECIKSVALMAAKQGKTLLSGGNDEMIKIYNVDKRVEVGSLMEQHGAITSLEFFGQSHVLSGSADNSICIWRTSDWNCLHILGGHKGEINSIAVHPSGKLCFSVARDRTLRMWNLVKGRIAFIRRLEKESDLVIISQKGTHYALGFGKDLSVFNMNAELAGTLEHSKKIHCAVFATDEYVVTGGDDKYIYVWKTNGTLVGKVTHKDIDARIRCLKVVYPHGEDKLPWIVLATSDGAFQIWDFASFKLDKASPEESNKAVEPIASTVLLTKPRVTCLSVCVASDQTASESNKNEPTTQKAKKIKKTKKDKQTAAPAAGIPHVVVELDGEASKDASEDPSKKRKSTDSAQQKNKKRKQKKSQK</sequence>
<dbReference type="InterPro" id="IPR019775">
    <property type="entry name" value="WD40_repeat_CS"/>
</dbReference>
<dbReference type="PANTHER" id="PTHR44675:SF1">
    <property type="entry name" value="P21-ACTIVATED PROTEIN KINASE-INTERACTING PROTEIN 1"/>
    <property type="match status" value="1"/>
</dbReference>
<protein>
    <submittedName>
        <fullName evidence="5">P21-activated protein kinase-interacting protein 1-like</fullName>
    </submittedName>
</protein>
<keyword evidence="1 3" id="KW-0853">WD repeat</keyword>
<reference evidence="5" key="1">
    <citation type="submission" date="2023-08" db="EMBL/GenBank/DDBJ databases">
        <title>Reference Genome Resource for the Citrus Pathogen Phytophthora citrophthora.</title>
        <authorList>
            <person name="Moller H."/>
            <person name="Coetzee B."/>
            <person name="Rose L.J."/>
            <person name="Van Niekerk J.M."/>
        </authorList>
    </citation>
    <scope>NUCLEOTIDE SEQUENCE</scope>
    <source>
        <strain evidence="5">STE-U-9442</strain>
    </source>
</reference>
<feature type="compositionally biased region" description="Basic and acidic residues" evidence="4">
    <location>
        <begin position="404"/>
        <end position="414"/>
    </location>
</feature>
<dbReference type="PROSITE" id="PS50082">
    <property type="entry name" value="WD_REPEATS_2"/>
    <property type="match status" value="2"/>
</dbReference>
<gene>
    <name evidence="6" type="ORF">P3T76_015073</name>
    <name evidence="5" type="ORF">P3T76_015693</name>
</gene>
<dbReference type="InterPro" id="IPR001680">
    <property type="entry name" value="WD40_rpt"/>
</dbReference>
<evidence type="ECO:0000256" key="2">
    <source>
        <dbReference type="ARBA" id="ARBA00022737"/>
    </source>
</evidence>
<dbReference type="InterPro" id="IPR051959">
    <property type="entry name" value="PAK1-Kinase_Regulator"/>
</dbReference>
<feature type="region of interest" description="Disordered" evidence="4">
    <location>
        <begin position="362"/>
        <end position="437"/>
    </location>
</feature>
<dbReference type="AlphaFoldDB" id="A0AAD9FYT6"/>
<dbReference type="InterPro" id="IPR036322">
    <property type="entry name" value="WD40_repeat_dom_sf"/>
</dbReference>
<dbReference type="InterPro" id="IPR015943">
    <property type="entry name" value="WD40/YVTN_repeat-like_dom_sf"/>
</dbReference>
<organism evidence="5 7">
    <name type="scientific">Phytophthora citrophthora</name>
    <dbReference type="NCBI Taxonomy" id="4793"/>
    <lineage>
        <taxon>Eukaryota</taxon>
        <taxon>Sar</taxon>
        <taxon>Stramenopiles</taxon>
        <taxon>Oomycota</taxon>
        <taxon>Peronosporomycetes</taxon>
        <taxon>Peronosporales</taxon>
        <taxon>Peronosporaceae</taxon>
        <taxon>Phytophthora</taxon>
    </lineage>
</organism>
<evidence type="ECO:0000256" key="3">
    <source>
        <dbReference type="PROSITE-ProRule" id="PRU00221"/>
    </source>
</evidence>
<dbReference type="GO" id="GO:0016301">
    <property type="term" value="F:kinase activity"/>
    <property type="evidence" value="ECO:0007669"/>
    <property type="project" value="UniProtKB-KW"/>
</dbReference>
<feature type="repeat" description="WD" evidence="3">
    <location>
        <begin position="158"/>
        <end position="199"/>
    </location>
</feature>
<proteinExistence type="predicted"/>
<feature type="repeat" description="WD" evidence="3">
    <location>
        <begin position="238"/>
        <end position="269"/>
    </location>
</feature>
<evidence type="ECO:0000313" key="6">
    <source>
        <dbReference type="EMBL" id="KAK1929505.1"/>
    </source>
</evidence>
<dbReference type="PROSITE" id="PS50294">
    <property type="entry name" value="WD_REPEATS_REGION"/>
    <property type="match status" value="1"/>
</dbReference>
<dbReference type="EMBL" id="JASMQC010000057">
    <property type="protein sequence ID" value="KAK1928755.1"/>
    <property type="molecule type" value="Genomic_DNA"/>
</dbReference>
<dbReference type="Pfam" id="PF00400">
    <property type="entry name" value="WD40"/>
    <property type="match status" value="4"/>
</dbReference>
<keyword evidence="5" id="KW-0808">Transferase</keyword>